<sequence length="180" mass="20885">MRDWTVLCLANKSEDIINLSRQKCAILKNKQRGHAFCCFTKFSWKLLQDKLLVDTKQSFDKRINLRSCFFLIYIRRCGVINTLLCLRFYIKSFSNHYILSNYSILTQILPPKVPNKSNHLPELSYLLNNTYTTSKSLSNHLNNLPIPILPYTFPIALLYPLSSLYSSPTHLQSLPQLLPS</sequence>
<name>A0AAD2D046_EUPCR</name>
<protein>
    <submittedName>
        <fullName evidence="1">Uncharacterized protein</fullName>
    </submittedName>
</protein>
<dbReference type="EMBL" id="CAMPGE010017049">
    <property type="protein sequence ID" value="CAI2375560.1"/>
    <property type="molecule type" value="Genomic_DNA"/>
</dbReference>
<comment type="caution">
    <text evidence="1">The sequence shown here is derived from an EMBL/GenBank/DDBJ whole genome shotgun (WGS) entry which is preliminary data.</text>
</comment>
<evidence type="ECO:0000313" key="1">
    <source>
        <dbReference type="EMBL" id="CAI2375560.1"/>
    </source>
</evidence>
<organism evidence="1 2">
    <name type="scientific">Euplotes crassus</name>
    <dbReference type="NCBI Taxonomy" id="5936"/>
    <lineage>
        <taxon>Eukaryota</taxon>
        <taxon>Sar</taxon>
        <taxon>Alveolata</taxon>
        <taxon>Ciliophora</taxon>
        <taxon>Intramacronucleata</taxon>
        <taxon>Spirotrichea</taxon>
        <taxon>Hypotrichia</taxon>
        <taxon>Euplotida</taxon>
        <taxon>Euplotidae</taxon>
        <taxon>Moneuplotes</taxon>
    </lineage>
</organism>
<dbReference type="AlphaFoldDB" id="A0AAD2D046"/>
<accession>A0AAD2D046</accession>
<gene>
    <name evidence="1" type="ORF">ECRASSUSDP1_LOCUS16923</name>
</gene>
<reference evidence="1" key="1">
    <citation type="submission" date="2023-07" db="EMBL/GenBank/DDBJ databases">
        <authorList>
            <consortium name="AG Swart"/>
            <person name="Singh M."/>
            <person name="Singh A."/>
            <person name="Seah K."/>
            <person name="Emmerich C."/>
        </authorList>
    </citation>
    <scope>NUCLEOTIDE SEQUENCE</scope>
    <source>
        <strain evidence="1">DP1</strain>
    </source>
</reference>
<proteinExistence type="predicted"/>
<dbReference type="Proteomes" id="UP001295684">
    <property type="component" value="Unassembled WGS sequence"/>
</dbReference>
<evidence type="ECO:0000313" key="2">
    <source>
        <dbReference type="Proteomes" id="UP001295684"/>
    </source>
</evidence>
<keyword evidence="2" id="KW-1185">Reference proteome</keyword>